<dbReference type="GO" id="GO:0008818">
    <property type="term" value="F:cobalamin 5'-phosphate synthase activity"/>
    <property type="evidence" value="ECO:0007669"/>
    <property type="project" value="UniProtKB-UniRule"/>
</dbReference>
<evidence type="ECO:0000256" key="10">
    <source>
        <dbReference type="ARBA" id="ARBA00022692"/>
    </source>
</evidence>
<evidence type="ECO:0000256" key="14">
    <source>
        <dbReference type="ARBA" id="ARBA00025228"/>
    </source>
</evidence>
<feature type="transmembrane region" description="Helical" evidence="19">
    <location>
        <begin position="116"/>
        <end position="141"/>
    </location>
</feature>
<dbReference type="GO" id="GO:0051073">
    <property type="term" value="F:adenosylcobinamide-GDP ribazoletransferase activity"/>
    <property type="evidence" value="ECO:0007669"/>
    <property type="project" value="UniProtKB-UniRule"/>
</dbReference>
<dbReference type="PANTHER" id="PTHR34148:SF1">
    <property type="entry name" value="ADENOSYLCOBINAMIDE-GDP RIBAZOLETRANSFERASE"/>
    <property type="match status" value="1"/>
</dbReference>
<evidence type="ECO:0000256" key="5">
    <source>
        <dbReference type="ARBA" id="ARBA00013200"/>
    </source>
</evidence>
<dbReference type="EMBL" id="ARYL01000013">
    <property type="protein sequence ID" value="KDA02562.1"/>
    <property type="molecule type" value="Genomic_DNA"/>
</dbReference>
<evidence type="ECO:0000256" key="19">
    <source>
        <dbReference type="HAMAP-Rule" id="MF_00719"/>
    </source>
</evidence>
<evidence type="ECO:0000313" key="20">
    <source>
        <dbReference type="EMBL" id="KDA02562.1"/>
    </source>
</evidence>
<sequence length="252" mass="26396">MKNQIASFLLAIQFLTRLPVPGWFTYSEARMSASAAYYPLVGVMVGALCSAVFWSVSLLFPPLVSVIIAIAAGLLVTGAFHEDGLADTFDGIGGGHTCDAALEIMRDSRLGTYGTAALVAALALKTATLTALPAHMLLFAFPAAHGLSRLSSVITLATSRYVRAEGTGKPVAKGLSLPSLLIASVTGAAICLAWIYLLPEAPLLFGLIGLAIGHVAMRAFFEFKLKGYTGDTLGAVQQASEIGFYLGLLAWL</sequence>
<comment type="function">
    <text evidence="14 19">Joins adenosylcobinamide-GDP and alpha-ribazole to generate adenosylcobalamin (Ado-cobalamin). Also synthesizes adenosylcobalamin 5'-phosphate from adenosylcobinamide-GDP and alpha-ribazole 5'-phosphate.</text>
</comment>
<keyword evidence="12 19" id="KW-1133">Transmembrane helix</keyword>
<keyword evidence="21" id="KW-1185">Reference proteome</keyword>
<comment type="caution">
    <text evidence="20">The sequence shown here is derived from an EMBL/GenBank/DDBJ whole genome shotgun (WGS) entry which is preliminary data.</text>
</comment>
<evidence type="ECO:0000256" key="17">
    <source>
        <dbReference type="ARBA" id="ARBA00048623"/>
    </source>
</evidence>
<comment type="similarity">
    <text evidence="4 19">Belongs to the CobS family.</text>
</comment>
<evidence type="ECO:0000256" key="13">
    <source>
        <dbReference type="ARBA" id="ARBA00023136"/>
    </source>
</evidence>
<reference evidence="20 21" key="1">
    <citation type="journal article" date="2014" name="Antonie Van Leeuwenhoek">
        <title>Hyphomonas beringensis sp. nov. and Hyphomonas chukchiensis sp. nov., isolated from surface seawater of the Bering Sea and Chukchi Sea.</title>
        <authorList>
            <person name="Li C."/>
            <person name="Lai Q."/>
            <person name="Li G."/>
            <person name="Dong C."/>
            <person name="Wang J."/>
            <person name="Liao Y."/>
            <person name="Shao Z."/>
        </authorList>
    </citation>
    <scope>NUCLEOTIDE SEQUENCE [LARGE SCALE GENOMIC DNA]</scope>
    <source>
        <strain evidence="20 21">SCH89</strain>
    </source>
</reference>
<comment type="subcellular location">
    <subcellularLocation>
        <location evidence="2 19">Cell membrane</location>
        <topology evidence="2 19">Multi-pass membrane protein</topology>
    </subcellularLocation>
</comment>
<dbReference type="NCBIfam" id="TIGR00317">
    <property type="entry name" value="cobS"/>
    <property type="match status" value="1"/>
</dbReference>
<evidence type="ECO:0000256" key="11">
    <source>
        <dbReference type="ARBA" id="ARBA00022842"/>
    </source>
</evidence>
<keyword evidence="8 19" id="KW-0169">Cobalamin biosynthesis</keyword>
<dbReference type="UniPathway" id="UPA00148">
    <property type="reaction ID" value="UER00238"/>
</dbReference>
<dbReference type="Proteomes" id="UP000024942">
    <property type="component" value="Unassembled WGS sequence"/>
</dbReference>
<gene>
    <name evidence="19" type="primary">cobS</name>
    <name evidence="20" type="ORF">HOC_10089</name>
</gene>
<dbReference type="EC" id="2.7.8.26" evidence="5 19"/>
<evidence type="ECO:0000256" key="15">
    <source>
        <dbReference type="ARBA" id="ARBA00032605"/>
    </source>
</evidence>
<protein>
    <recommendedName>
        <fullName evidence="6 19">Adenosylcobinamide-GDP ribazoletransferase</fullName>
        <ecNumber evidence="5 19">2.7.8.26</ecNumber>
    </recommendedName>
    <alternativeName>
        <fullName evidence="16 19">Cobalamin synthase</fullName>
    </alternativeName>
    <alternativeName>
        <fullName evidence="15 19">Cobalamin-5'-phosphate synthase</fullName>
    </alternativeName>
</protein>
<evidence type="ECO:0000313" key="21">
    <source>
        <dbReference type="Proteomes" id="UP000024942"/>
    </source>
</evidence>
<accession>A0A059G6U5</accession>
<keyword evidence="9 19" id="KW-0808">Transferase</keyword>
<dbReference type="Pfam" id="PF02654">
    <property type="entry name" value="CobS"/>
    <property type="match status" value="1"/>
</dbReference>
<dbReference type="AlphaFoldDB" id="A0A059G6U5"/>
<evidence type="ECO:0000256" key="8">
    <source>
        <dbReference type="ARBA" id="ARBA00022573"/>
    </source>
</evidence>
<comment type="pathway">
    <text evidence="3 19">Cofactor biosynthesis; adenosylcobalamin biosynthesis; adenosylcobalamin from cob(II)yrinate a,c-diamide: step 7/7.</text>
</comment>
<dbReference type="RefSeq" id="WP_035538073.1">
    <property type="nucleotide sequence ID" value="NZ_ARYL01000013.1"/>
</dbReference>
<comment type="cofactor">
    <cofactor evidence="1 19">
        <name>Mg(2+)</name>
        <dbReference type="ChEBI" id="CHEBI:18420"/>
    </cofactor>
</comment>
<keyword evidence="7 19" id="KW-1003">Cell membrane</keyword>
<proteinExistence type="inferred from homology"/>
<evidence type="ECO:0000256" key="16">
    <source>
        <dbReference type="ARBA" id="ARBA00032853"/>
    </source>
</evidence>
<dbReference type="GO" id="GO:0005886">
    <property type="term" value="C:plasma membrane"/>
    <property type="evidence" value="ECO:0007669"/>
    <property type="project" value="UniProtKB-SubCell"/>
</dbReference>
<dbReference type="PANTHER" id="PTHR34148">
    <property type="entry name" value="ADENOSYLCOBINAMIDE-GDP RIBAZOLETRANSFERASE"/>
    <property type="match status" value="1"/>
</dbReference>
<evidence type="ECO:0000256" key="9">
    <source>
        <dbReference type="ARBA" id="ARBA00022679"/>
    </source>
</evidence>
<keyword evidence="11 19" id="KW-0460">Magnesium</keyword>
<name>A0A059G6U5_9PROT</name>
<dbReference type="STRING" id="1280953.HOC_10089"/>
<dbReference type="eggNOG" id="COG0368">
    <property type="taxonomic scope" value="Bacteria"/>
</dbReference>
<dbReference type="InterPro" id="IPR003805">
    <property type="entry name" value="CobS"/>
</dbReference>
<keyword evidence="13 19" id="KW-0472">Membrane</keyword>
<evidence type="ECO:0000256" key="6">
    <source>
        <dbReference type="ARBA" id="ARBA00015850"/>
    </source>
</evidence>
<comment type="catalytic activity">
    <reaction evidence="17 19">
        <text>alpha-ribazole + adenosylcob(III)inamide-GDP = adenosylcob(III)alamin + GMP + H(+)</text>
        <dbReference type="Rhea" id="RHEA:16049"/>
        <dbReference type="ChEBI" id="CHEBI:10329"/>
        <dbReference type="ChEBI" id="CHEBI:15378"/>
        <dbReference type="ChEBI" id="CHEBI:18408"/>
        <dbReference type="ChEBI" id="CHEBI:58115"/>
        <dbReference type="ChEBI" id="CHEBI:60487"/>
        <dbReference type="EC" id="2.7.8.26"/>
    </reaction>
</comment>
<evidence type="ECO:0000256" key="12">
    <source>
        <dbReference type="ARBA" id="ARBA00022989"/>
    </source>
</evidence>
<dbReference type="PATRIC" id="fig|1280953.3.peg.2038"/>
<evidence type="ECO:0000256" key="3">
    <source>
        <dbReference type="ARBA" id="ARBA00004663"/>
    </source>
</evidence>
<feature type="transmembrane region" description="Helical" evidence="19">
    <location>
        <begin position="177"/>
        <end position="197"/>
    </location>
</feature>
<evidence type="ECO:0000256" key="7">
    <source>
        <dbReference type="ARBA" id="ARBA00022475"/>
    </source>
</evidence>
<evidence type="ECO:0000256" key="18">
    <source>
        <dbReference type="ARBA" id="ARBA00049504"/>
    </source>
</evidence>
<feature type="transmembrane region" description="Helical" evidence="19">
    <location>
        <begin position="35"/>
        <end position="56"/>
    </location>
</feature>
<evidence type="ECO:0000256" key="1">
    <source>
        <dbReference type="ARBA" id="ARBA00001946"/>
    </source>
</evidence>
<organism evidence="20 21">
    <name type="scientific">Hyphomonas oceanitis SCH89</name>
    <dbReference type="NCBI Taxonomy" id="1280953"/>
    <lineage>
        <taxon>Bacteria</taxon>
        <taxon>Pseudomonadati</taxon>
        <taxon>Pseudomonadota</taxon>
        <taxon>Alphaproteobacteria</taxon>
        <taxon>Hyphomonadales</taxon>
        <taxon>Hyphomonadaceae</taxon>
        <taxon>Hyphomonas</taxon>
    </lineage>
</organism>
<feature type="transmembrane region" description="Helical" evidence="19">
    <location>
        <begin position="203"/>
        <end position="221"/>
    </location>
</feature>
<dbReference type="OrthoDB" id="9794626at2"/>
<dbReference type="GO" id="GO:0009236">
    <property type="term" value="P:cobalamin biosynthetic process"/>
    <property type="evidence" value="ECO:0007669"/>
    <property type="project" value="UniProtKB-UniRule"/>
</dbReference>
<keyword evidence="10 19" id="KW-0812">Transmembrane</keyword>
<comment type="catalytic activity">
    <reaction evidence="18 19">
        <text>alpha-ribazole 5'-phosphate + adenosylcob(III)inamide-GDP = adenosylcob(III)alamin 5'-phosphate + GMP + H(+)</text>
        <dbReference type="Rhea" id="RHEA:23560"/>
        <dbReference type="ChEBI" id="CHEBI:15378"/>
        <dbReference type="ChEBI" id="CHEBI:57918"/>
        <dbReference type="ChEBI" id="CHEBI:58115"/>
        <dbReference type="ChEBI" id="CHEBI:60487"/>
        <dbReference type="ChEBI" id="CHEBI:60493"/>
        <dbReference type="EC" id="2.7.8.26"/>
    </reaction>
</comment>
<dbReference type="HAMAP" id="MF_00719">
    <property type="entry name" value="CobS"/>
    <property type="match status" value="1"/>
</dbReference>
<evidence type="ECO:0000256" key="2">
    <source>
        <dbReference type="ARBA" id="ARBA00004651"/>
    </source>
</evidence>
<evidence type="ECO:0000256" key="4">
    <source>
        <dbReference type="ARBA" id="ARBA00010561"/>
    </source>
</evidence>
<feature type="transmembrane region" description="Helical" evidence="19">
    <location>
        <begin position="63"/>
        <end position="81"/>
    </location>
</feature>